<sequence length="173" mass="18740">MCLALFGLEARSIAFKGGCTEVMTYSRRNRLLPLTLIAAGGLLCHTFVGPGYTPRRPECKSTDGRTVDCAVDSSETTVLPLAFALPAIASVALLLSVQPAHAFLPEEEQQGYIQNFLGYANLTINFILGFFGMVFGPVIRQFQKPGPQKYFIAFGGIGAIVFLGWTVKEMIAV</sequence>
<evidence type="ECO:0000313" key="3">
    <source>
        <dbReference type="Proteomes" id="UP001642484"/>
    </source>
</evidence>
<keyword evidence="1" id="KW-0472">Membrane</keyword>
<comment type="caution">
    <text evidence="2">The sequence shown here is derived from an EMBL/GenBank/DDBJ whole genome shotgun (WGS) entry which is preliminary data.</text>
</comment>
<evidence type="ECO:0000256" key="1">
    <source>
        <dbReference type="SAM" id="Phobius"/>
    </source>
</evidence>
<gene>
    <name evidence="2" type="ORF">CCMP2556_LOCUS9016</name>
</gene>
<name>A0ABP0J0T6_9DINO</name>
<keyword evidence="3" id="KW-1185">Reference proteome</keyword>
<proteinExistence type="predicted"/>
<reference evidence="2 3" key="1">
    <citation type="submission" date="2024-02" db="EMBL/GenBank/DDBJ databases">
        <authorList>
            <person name="Chen Y."/>
            <person name="Shah S."/>
            <person name="Dougan E. K."/>
            <person name="Thang M."/>
            <person name="Chan C."/>
        </authorList>
    </citation>
    <scope>NUCLEOTIDE SEQUENCE [LARGE SCALE GENOMIC DNA]</scope>
</reference>
<feature type="transmembrane region" description="Helical" evidence="1">
    <location>
        <begin position="31"/>
        <end position="48"/>
    </location>
</feature>
<protein>
    <submittedName>
        <fullName evidence="2">Uncharacterized protein</fullName>
    </submittedName>
</protein>
<feature type="transmembrane region" description="Helical" evidence="1">
    <location>
        <begin position="116"/>
        <end position="138"/>
    </location>
</feature>
<dbReference type="Proteomes" id="UP001642484">
    <property type="component" value="Unassembled WGS sequence"/>
</dbReference>
<keyword evidence="1" id="KW-1133">Transmembrane helix</keyword>
<feature type="transmembrane region" description="Helical" evidence="1">
    <location>
        <begin position="81"/>
        <end position="104"/>
    </location>
</feature>
<accession>A0ABP0J0T6</accession>
<dbReference type="EMBL" id="CAXAMN010004114">
    <property type="protein sequence ID" value="CAK9007869.1"/>
    <property type="molecule type" value="Genomic_DNA"/>
</dbReference>
<feature type="transmembrane region" description="Helical" evidence="1">
    <location>
        <begin position="150"/>
        <end position="167"/>
    </location>
</feature>
<keyword evidence="1" id="KW-0812">Transmembrane</keyword>
<evidence type="ECO:0000313" key="2">
    <source>
        <dbReference type="EMBL" id="CAK9007869.1"/>
    </source>
</evidence>
<organism evidence="2 3">
    <name type="scientific">Durusdinium trenchii</name>
    <dbReference type="NCBI Taxonomy" id="1381693"/>
    <lineage>
        <taxon>Eukaryota</taxon>
        <taxon>Sar</taxon>
        <taxon>Alveolata</taxon>
        <taxon>Dinophyceae</taxon>
        <taxon>Suessiales</taxon>
        <taxon>Symbiodiniaceae</taxon>
        <taxon>Durusdinium</taxon>
    </lineage>
</organism>